<feature type="transmembrane region" description="Helical" evidence="1">
    <location>
        <begin position="171"/>
        <end position="190"/>
    </location>
</feature>
<keyword evidence="5" id="KW-1185">Reference proteome</keyword>
<dbReference type="InterPro" id="IPR043968">
    <property type="entry name" value="SGNH"/>
</dbReference>
<keyword evidence="1" id="KW-0472">Membrane</keyword>
<feature type="transmembrane region" description="Helical" evidence="1">
    <location>
        <begin position="12"/>
        <end position="32"/>
    </location>
</feature>
<dbReference type="InterPro" id="IPR050879">
    <property type="entry name" value="Acyltransferase_3"/>
</dbReference>
<comment type="caution">
    <text evidence="4">The sequence shown here is derived from an EMBL/GenBank/DDBJ whole genome shotgun (WGS) entry which is preliminary data.</text>
</comment>
<organism evidence="4 5">
    <name type="scientific">Limibacillus halophilus</name>
    <dbReference type="NCBI Taxonomy" id="1579333"/>
    <lineage>
        <taxon>Bacteria</taxon>
        <taxon>Pseudomonadati</taxon>
        <taxon>Pseudomonadota</taxon>
        <taxon>Alphaproteobacteria</taxon>
        <taxon>Rhodospirillales</taxon>
        <taxon>Rhodovibrionaceae</taxon>
        <taxon>Limibacillus</taxon>
    </lineage>
</organism>
<name>A0A839SXD2_9PROT</name>
<feature type="transmembrane region" description="Helical" evidence="1">
    <location>
        <begin position="285"/>
        <end position="302"/>
    </location>
</feature>
<evidence type="ECO:0000313" key="4">
    <source>
        <dbReference type="EMBL" id="MBB3066340.1"/>
    </source>
</evidence>
<evidence type="ECO:0000259" key="3">
    <source>
        <dbReference type="Pfam" id="PF19040"/>
    </source>
</evidence>
<keyword evidence="1" id="KW-1133">Transmembrane helix</keyword>
<protein>
    <submittedName>
        <fullName evidence="4">Peptidoglycan/LPS O-acetylase OafA/YrhL</fullName>
    </submittedName>
</protein>
<evidence type="ECO:0000313" key="5">
    <source>
        <dbReference type="Proteomes" id="UP000581135"/>
    </source>
</evidence>
<feature type="transmembrane region" description="Helical" evidence="1">
    <location>
        <begin position="111"/>
        <end position="132"/>
    </location>
</feature>
<reference evidence="4 5" key="1">
    <citation type="submission" date="2020-08" db="EMBL/GenBank/DDBJ databases">
        <title>Genomic Encyclopedia of Type Strains, Phase III (KMG-III): the genomes of soil and plant-associated and newly described type strains.</title>
        <authorList>
            <person name="Whitman W."/>
        </authorList>
    </citation>
    <scope>NUCLEOTIDE SEQUENCE [LARGE SCALE GENOMIC DNA]</scope>
    <source>
        <strain evidence="4 5">CECT 8803</strain>
    </source>
</reference>
<dbReference type="Pfam" id="PF01757">
    <property type="entry name" value="Acyl_transf_3"/>
    <property type="match status" value="1"/>
</dbReference>
<feature type="transmembrane region" description="Helical" evidence="1">
    <location>
        <begin position="196"/>
        <end position="214"/>
    </location>
</feature>
<dbReference type="GO" id="GO:0009103">
    <property type="term" value="P:lipopolysaccharide biosynthetic process"/>
    <property type="evidence" value="ECO:0007669"/>
    <property type="project" value="TreeGrafter"/>
</dbReference>
<dbReference type="EMBL" id="JACHXA010000008">
    <property type="protein sequence ID" value="MBB3066340.1"/>
    <property type="molecule type" value="Genomic_DNA"/>
</dbReference>
<feature type="transmembrane region" description="Helical" evidence="1">
    <location>
        <begin position="226"/>
        <end position="248"/>
    </location>
</feature>
<keyword evidence="1" id="KW-0812">Transmembrane</keyword>
<evidence type="ECO:0000259" key="2">
    <source>
        <dbReference type="Pfam" id="PF01757"/>
    </source>
</evidence>
<gene>
    <name evidence="4" type="ORF">FHR98_002646</name>
</gene>
<dbReference type="Proteomes" id="UP000581135">
    <property type="component" value="Unassembled WGS sequence"/>
</dbReference>
<accession>A0A839SXD2</accession>
<dbReference type="InterPro" id="IPR002656">
    <property type="entry name" value="Acyl_transf_3_dom"/>
</dbReference>
<dbReference type="AlphaFoldDB" id="A0A839SXD2"/>
<proteinExistence type="predicted"/>
<evidence type="ECO:0000256" key="1">
    <source>
        <dbReference type="SAM" id="Phobius"/>
    </source>
</evidence>
<feature type="domain" description="Acyltransferase 3" evidence="2">
    <location>
        <begin position="7"/>
        <end position="333"/>
    </location>
</feature>
<dbReference type="GO" id="GO:0016020">
    <property type="term" value="C:membrane"/>
    <property type="evidence" value="ECO:0007669"/>
    <property type="project" value="TreeGrafter"/>
</dbReference>
<sequence>MKIAYRPEIDGLRALAVVAVILYHAEIHAYGLTWFSGGFLGVDVFFVISGYLITKLILLEIRQRGRFDYGRFFERRARRILPMLFTTMLVALPFAWFTLLPTALTEYARSMLSSVFFGSNIFFYFSTTGYGADTSLLKPLLHTWSLSFEEQFYLTFPFLLVISERYLRKRAPAALILLAAASLSIMVWVSRSDPSLAFFMLPSRAWELLAGALLAHSEIKKGARELPPSSAAFSTAGLLLIVFAFGALDEETQHPGLATFLPVIGTVLVIRYAGALDLAGRLLSTRLLVGIGLISYSLYLWHYPIFSFSRISLVYFSLNDKLIAIALTFVLALLSYKFIEQPFRDRQRFGRKKAIGSMALTAMLLSGIASTVDLKEGEFGRYAHLKSLLADYEPDNEKLLDETWILVDAIKRRAKFEPPDRATKVLIVGNSHSKDLYNVFMTNAGLFTEFGFSRYPMQLADFHQHSKQAGNFFRSAAYRKADVIFVSTRYLRKRRKAGGLSDIEGLESLAKRALLDDKILVVANNTVEFFWDGTKTLYDSLLWQASADNGIANAGFSEAVNQRYFLERNKARAPSEVDEINREIADLAQTYDFTLLKKEDYLCDFSRKICFGATDEGHKAFYDYGHYTMQGAAFFGRRIHQIGWLKPLEEKLSKRR</sequence>
<feature type="transmembrane region" description="Helical" evidence="1">
    <location>
        <begin position="80"/>
        <end position="99"/>
    </location>
</feature>
<dbReference type="Pfam" id="PF19040">
    <property type="entry name" value="SGNH"/>
    <property type="match status" value="1"/>
</dbReference>
<feature type="transmembrane region" description="Helical" evidence="1">
    <location>
        <begin position="38"/>
        <end position="59"/>
    </location>
</feature>
<feature type="transmembrane region" description="Helical" evidence="1">
    <location>
        <begin position="354"/>
        <end position="372"/>
    </location>
</feature>
<dbReference type="PANTHER" id="PTHR23028">
    <property type="entry name" value="ACETYLTRANSFERASE"/>
    <property type="match status" value="1"/>
</dbReference>
<feature type="transmembrane region" description="Helical" evidence="1">
    <location>
        <begin position="322"/>
        <end position="339"/>
    </location>
</feature>
<dbReference type="PANTHER" id="PTHR23028:SF53">
    <property type="entry name" value="ACYL_TRANSF_3 DOMAIN-CONTAINING PROTEIN"/>
    <property type="match status" value="1"/>
</dbReference>
<feature type="domain" description="SGNH" evidence="3">
    <location>
        <begin position="414"/>
        <end position="640"/>
    </location>
</feature>
<dbReference type="RefSeq" id="WP_183417163.1">
    <property type="nucleotide sequence ID" value="NZ_JACHXA010000008.1"/>
</dbReference>
<dbReference type="GO" id="GO:0016747">
    <property type="term" value="F:acyltransferase activity, transferring groups other than amino-acyl groups"/>
    <property type="evidence" value="ECO:0007669"/>
    <property type="project" value="InterPro"/>
</dbReference>
<feature type="transmembrane region" description="Helical" evidence="1">
    <location>
        <begin position="254"/>
        <end position="273"/>
    </location>
</feature>